<comment type="caution">
    <text evidence="8">The sequence shown here is derived from an EMBL/GenBank/DDBJ whole genome shotgun (WGS) entry which is preliminary data.</text>
</comment>
<dbReference type="InterPro" id="IPR015292">
    <property type="entry name" value="Tscrpt_reg_YbiH_C"/>
</dbReference>
<dbReference type="PRINTS" id="PR00455">
    <property type="entry name" value="HTHTETR"/>
</dbReference>
<dbReference type="AlphaFoldDB" id="A0A845HSU3"/>
<evidence type="ECO:0000313" key="9">
    <source>
        <dbReference type="Proteomes" id="UP000444316"/>
    </source>
</evidence>
<evidence type="ECO:0000256" key="3">
    <source>
        <dbReference type="ARBA" id="ARBA00023125"/>
    </source>
</evidence>
<feature type="domain" description="HTH tetR-type" evidence="7">
    <location>
        <begin position="22"/>
        <end position="82"/>
    </location>
</feature>
<keyword evidence="9" id="KW-1185">Reference proteome</keyword>
<dbReference type="InterPro" id="IPR009057">
    <property type="entry name" value="Homeodomain-like_sf"/>
</dbReference>
<gene>
    <name evidence="8" type="ORF">GTP23_03145</name>
</gene>
<feature type="DNA-binding region" description="H-T-H motif" evidence="5">
    <location>
        <begin position="45"/>
        <end position="64"/>
    </location>
</feature>
<dbReference type="GO" id="GO:0000976">
    <property type="term" value="F:transcription cis-regulatory region binding"/>
    <property type="evidence" value="ECO:0007669"/>
    <property type="project" value="TreeGrafter"/>
</dbReference>
<keyword evidence="1" id="KW-0678">Repressor</keyword>
<dbReference type="PANTHER" id="PTHR30055:SF226">
    <property type="entry name" value="HTH-TYPE TRANSCRIPTIONAL REGULATOR PKSA"/>
    <property type="match status" value="1"/>
</dbReference>
<evidence type="ECO:0000313" key="8">
    <source>
        <dbReference type="EMBL" id="MYN44063.1"/>
    </source>
</evidence>
<dbReference type="Pfam" id="PF00440">
    <property type="entry name" value="TetR_N"/>
    <property type="match status" value="1"/>
</dbReference>
<evidence type="ECO:0000256" key="1">
    <source>
        <dbReference type="ARBA" id="ARBA00022491"/>
    </source>
</evidence>
<dbReference type="PROSITE" id="PS50977">
    <property type="entry name" value="HTH_TETR_2"/>
    <property type="match status" value="1"/>
</dbReference>
<accession>A0A845HSU3</accession>
<evidence type="ECO:0000256" key="5">
    <source>
        <dbReference type="PROSITE-ProRule" id="PRU00335"/>
    </source>
</evidence>
<dbReference type="EMBL" id="WWCL01000001">
    <property type="protein sequence ID" value="MYN44063.1"/>
    <property type="molecule type" value="Genomic_DNA"/>
</dbReference>
<dbReference type="InterPro" id="IPR050109">
    <property type="entry name" value="HTH-type_TetR-like_transc_reg"/>
</dbReference>
<dbReference type="InterPro" id="IPR023772">
    <property type="entry name" value="DNA-bd_HTH_TetR-type_CS"/>
</dbReference>
<protein>
    <submittedName>
        <fullName evidence="8">CerR family C-terminal domain-containing protein</fullName>
    </submittedName>
</protein>
<dbReference type="SUPFAM" id="SSF48498">
    <property type="entry name" value="Tetracyclin repressor-like, C-terminal domain"/>
    <property type="match status" value="1"/>
</dbReference>
<keyword evidence="4" id="KW-0804">Transcription</keyword>
<evidence type="ECO:0000256" key="2">
    <source>
        <dbReference type="ARBA" id="ARBA00023015"/>
    </source>
</evidence>
<dbReference type="Gene3D" id="1.10.357.10">
    <property type="entry name" value="Tetracycline Repressor, domain 2"/>
    <property type="match status" value="1"/>
</dbReference>
<dbReference type="PANTHER" id="PTHR30055">
    <property type="entry name" value="HTH-TYPE TRANSCRIPTIONAL REGULATOR RUTR"/>
    <property type="match status" value="1"/>
</dbReference>
<dbReference type="InterPro" id="IPR036271">
    <property type="entry name" value="Tet_transcr_reg_TetR-rel_C_sf"/>
</dbReference>
<dbReference type="GO" id="GO:0003700">
    <property type="term" value="F:DNA-binding transcription factor activity"/>
    <property type="evidence" value="ECO:0007669"/>
    <property type="project" value="TreeGrafter"/>
</dbReference>
<reference evidence="8" key="1">
    <citation type="submission" date="2019-12" db="EMBL/GenBank/DDBJ databases">
        <title>Novel species isolated from a subtropical stream in China.</title>
        <authorList>
            <person name="Lu H."/>
        </authorList>
    </citation>
    <scope>NUCLEOTIDE SEQUENCE [LARGE SCALE GENOMIC DNA]</scope>
    <source>
        <strain evidence="8">FT93W</strain>
    </source>
</reference>
<evidence type="ECO:0000256" key="6">
    <source>
        <dbReference type="SAM" id="MobiDB-lite"/>
    </source>
</evidence>
<keyword evidence="3 5" id="KW-0238">DNA-binding</keyword>
<evidence type="ECO:0000256" key="4">
    <source>
        <dbReference type="ARBA" id="ARBA00023163"/>
    </source>
</evidence>
<evidence type="ECO:0000259" key="7">
    <source>
        <dbReference type="PROSITE" id="PS50977"/>
    </source>
</evidence>
<dbReference type="RefSeq" id="WP_161033818.1">
    <property type="nucleotide sequence ID" value="NZ_WWCL01000001.1"/>
</dbReference>
<name>A0A845HSU3_9BURK</name>
<organism evidence="8 9">
    <name type="scientific">Duganella fentianensis</name>
    <dbReference type="NCBI Taxonomy" id="2692177"/>
    <lineage>
        <taxon>Bacteria</taxon>
        <taxon>Pseudomonadati</taxon>
        <taxon>Pseudomonadota</taxon>
        <taxon>Betaproteobacteria</taxon>
        <taxon>Burkholderiales</taxon>
        <taxon>Oxalobacteraceae</taxon>
        <taxon>Telluria group</taxon>
        <taxon>Duganella</taxon>
    </lineage>
</organism>
<dbReference type="SUPFAM" id="SSF46689">
    <property type="entry name" value="Homeodomain-like"/>
    <property type="match status" value="1"/>
</dbReference>
<feature type="region of interest" description="Disordered" evidence="6">
    <location>
        <begin position="1"/>
        <end position="23"/>
    </location>
</feature>
<proteinExistence type="predicted"/>
<dbReference type="PROSITE" id="PS01081">
    <property type="entry name" value="HTH_TETR_1"/>
    <property type="match status" value="1"/>
</dbReference>
<keyword evidence="2" id="KW-0805">Transcription regulation</keyword>
<dbReference type="Pfam" id="PF09209">
    <property type="entry name" value="CecR_C"/>
    <property type="match status" value="1"/>
</dbReference>
<dbReference type="Gene3D" id="1.10.10.60">
    <property type="entry name" value="Homeodomain-like"/>
    <property type="match status" value="1"/>
</dbReference>
<feature type="compositionally biased region" description="Basic and acidic residues" evidence="6">
    <location>
        <begin position="10"/>
        <end position="23"/>
    </location>
</feature>
<dbReference type="InterPro" id="IPR001647">
    <property type="entry name" value="HTH_TetR"/>
</dbReference>
<sequence>MNAKSSSLPVHDDSRKPRSDGEQSRIRLLQAATRLFGNHGYSRTSTREIARAAGANVAAISYYFGDKAGLYQACFATMCEPAPDNIAQFDQPHYTLRQSLDGYYRQLLAPLLAGEDAQQLVRLFYREMLEPTGLWEREIHNNIKPEHLALVGVLSRHLGLAQPDDRVHRLAYALVGMAIQMLVGRDIIHTITPHLLATPQAVAEWLQYLGGYAEALVQAEKNKLQQG</sequence>
<dbReference type="Proteomes" id="UP000444316">
    <property type="component" value="Unassembled WGS sequence"/>
</dbReference>